<evidence type="ECO:0000256" key="4">
    <source>
        <dbReference type="PIRNR" id="PIRNR001365"/>
    </source>
</evidence>
<evidence type="ECO:0000313" key="8">
    <source>
        <dbReference type="Proteomes" id="UP000467193"/>
    </source>
</evidence>
<organism evidence="7 8">
    <name type="scientific">Mycolicibacterium sediminis</name>
    <dbReference type="NCBI Taxonomy" id="1286180"/>
    <lineage>
        <taxon>Bacteria</taxon>
        <taxon>Bacillati</taxon>
        <taxon>Actinomycetota</taxon>
        <taxon>Actinomycetes</taxon>
        <taxon>Mycobacteriales</taxon>
        <taxon>Mycobacteriaceae</taxon>
        <taxon>Mycolicibacterium</taxon>
    </lineage>
</organism>
<keyword evidence="2 4" id="KW-0456">Lyase</keyword>
<dbReference type="PROSITE" id="PS00666">
    <property type="entry name" value="DHDPS_2"/>
    <property type="match status" value="1"/>
</dbReference>
<dbReference type="InterPro" id="IPR020625">
    <property type="entry name" value="Schiff_base-form_aldolases_AS"/>
</dbReference>
<feature type="active site" description="Proton donor/acceptor" evidence="5">
    <location>
        <position position="138"/>
    </location>
</feature>
<dbReference type="GO" id="GO:0044281">
    <property type="term" value="P:small molecule metabolic process"/>
    <property type="evidence" value="ECO:0007669"/>
    <property type="project" value="UniProtKB-ARBA"/>
</dbReference>
<keyword evidence="8" id="KW-1185">Reference proteome</keyword>
<protein>
    <submittedName>
        <fullName evidence="7">Dihydrodipicolinate synthase family protein</fullName>
    </submittedName>
</protein>
<comment type="similarity">
    <text evidence="1 4">Belongs to the DapA family.</text>
</comment>
<dbReference type="CDD" id="cd00408">
    <property type="entry name" value="DHDPS-like"/>
    <property type="match status" value="1"/>
</dbReference>
<dbReference type="PRINTS" id="PR00146">
    <property type="entry name" value="DHPICSNTHASE"/>
</dbReference>
<name>A0A7I7QUN3_9MYCO</name>
<dbReference type="Pfam" id="PF00701">
    <property type="entry name" value="DHDPS"/>
    <property type="match status" value="1"/>
</dbReference>
<dbReference type="InterPro" id="IPR002220">
    <property type="entry name" value="DapA-like"/>
</dbReference>
<evidence type="ECO:0000256" key="1">
    <source>
        <dbReference type="ARBA" id="ARBA00007592"/>
    </source>
</evidence>
<keyword evidence="3" id="KW-0704">Schiff base</keyword>
<evidence type="ECO:0000313" key="7">
    <source>
        <dbReference type="EMBL" id="BBY29982.1"/>
    </source>
</evidence>
<dbReference type="PANTHER" id="PTHR12128">
    <property type="entry name" value="DIHYDRODIPICOLINATE SYNTHASE"/>
    <property type="match status" value="1"/>
</dbReference>
<dbReference type="Proteomes" id="UP000467193">
    <property type="component" value="Chromosome"/>
</dbReference>
<accession>A0A7I7QUN3</accession>
<dbReference type="Gene3D" id="3.20.20.70">
    <property type="entry name" value="Aldolase class I"/>
    <property type="match status" value="1"/>
</dbReference>
<reference evidence="7 8" key="1">
    <citation type="journal article" date="2019" name="Emerg. Microbes Infect.">
        <title>Comprehensive subspecies identification of 175 nontuberculous mycobacteria species based on 7547 genomic profiles.</title>
        <authorList>
            <person name="Matsumoto Y."/>
            <person name="Kinjo T."/>
            <person name="Motooka D."/>
            <person name="Nabeya D."/>
            <person name="Jung N."/>
            <person name="Uechi K."/>
            <person name="Horii T."/>
            <person name="Iida T."/>
            <person name="Fujita J."/>
            <person name="Nakamura S."/>
        </authorList>
    </citation>
    <scope>NUCLEOTIDE SEQUENCE [LARGE SCALE GENOMIC DNA]</scope>
    <source>
        <strain evidence="7 8">JCM 17899</strain>
    </source>
</reference>
<dbReference type="KEGG" id="msei:MSEDJ_40780"/>
<evidence type="ECO:0000256" key="6">
    <source>
        <dbReference type="PIRSR" id="PIRSR001365-2"/>
    </source>
</evidence>
<feature type="binding site" evidence="6">
    <location>
        <position position="209"/>
    </location>
    <ligand>
        <name>pyruvate</name>
        <dbReference type="ChEBI" id="CHEBI:15361"/>
    </ligand>
</feature>
<dbReference type="SMART" id="SM01130">
    <property type="entry name" value="DHDPS"/>
    <property type="match status" value="1"/>
</dbReference>
<dbReference type="RefSeq" id="WP_163799148.1">
    <property type="nucleotide sequence ID" value="NZ_AP022588.1"/>
</dbReference>
<dbReference type="SUPFAM" id="SSF51569">
    <property type="entry name" value="Aldolase"/>
    <property type="match status" value="1"/>
</dbReference>
<sequence>MSTPTALGGVIPPLTTPLDADGEVDTASLERLCTFLVTAGVDGLFVGGSSGETALLSDSQRQRVVEVATGVAGGQVPVVAGAVDTGTARVIDHARAAAKRGAAAVVSTGPFYVAPHPAEVVRHFRLISGAVDVPVIAYDIPSATNTRLPQSAIVELADSSTIAGLKDSSGDLTAFRQILLATAGTGLRVFTGSETVTDLALRLGAHGQVPGLGNVDPDGYVRLGRAAAAGDWVTANTEQERLLRLFAIVDVADRSRIGFTAAALGAFKAAQYLRGVIDVPRCADPLLPLVDREIDAIRKILLSEGIGVER</sequence>
<feature type="active site" description="Schiff-base intermediate with substrate" evidence="5">
    <location>
        <position position="166"/>
    </location>
</feature>
<dbReference type="PIRSF" id="PIRSF001365">
    <property type="entry name" value="DHDPS"/>
    <property type="match status" value="1"/>
</dbReference>
<dbReference type="AlphaFoldDB" id="A0A7I7QUN3"/>
<evidence type="ECO:0000256" key="2">
    <source>
        <dbReference type="ARBA" id="ARBA00023239"/>
    </source>
</evidence>
<dbReference type="GO" id="GO:0008840">
    <property type="term" value="F:4-hydroxy-tetrahydrodipicolinate synthase activity"/>
    <property type="evidence" value="ECO:0007669"/>
    <property type="project" value="TreeGrafter"/>
</dbReference>
<gene>
    <name evidence="7" type="ORF">MSEDJ_40780</name>
</gene>
<dbReference type="InterPro" id="IPR013785">
    <property type="entry name" value="Aldolase_TIM"/>
</dbReference>
<evidence type="ECO:0000256" key="5">
    <source>
        <dbReference type="PIRSR" id="PIRSR001365-1"/>
    </source>
</evidence>
<proteinExistence type="inferred from homology"/>
<evidence type="ECO:0000256" key="3">
    <source>
        <dbReference type="ARBA" id="ARBA00023270"/>
    </source>
</evidence>
<dbReference type="PANTHER" id="PTHR12128:SF66">
    <property type="entry name" value="4-HYDROXY-2-OXOGLUTARATE ALDOLASE, MITOCHONDRIAL"/>
    <property type="match status" value="1"/>
</dbReference>
<dbReference type="EMBL" id="AP022588">
    <property type="protein sequence ID" value="BBY29982.1"/>
    <property type="molecule type" value="Genomic_DNA"/>
</dbReference>